<comment type="similarity">
    <text evidence="1 7">Belongs to the transcriptional regulatory CopG/NikR family.</text>
</comment>
<dbReference type="EMBL" id="JRYO01000075">
    <property type="protein sequence ID" value="KHE93079.1"/>
    <property type="molecule type" value="Genomic_DNA"/>
</dbReference>
<keyword evidence="3 7" id="KW-0479">Metal-binding</keyword>
<dbReference type="NCBIfam" id="NF002815">
    <property type="entry name" value="PRK02967.1"/>
    <property type="match status" value="1"/>
</dbReference>
<keyword evidence="5 7" id="KW-0238">DNA-binding</keyword>
<dbReference type="GO" id="GO:0016151">
    <property type="term" value="F:nickel cation binding"/>
    <property type="evidence" value="ECO:0007669"/>
    <property type="project" value="UniProtKB-UniRule"/>
</dbReference>
<dbReference type="Gene3D" id="3.30.70.1150">
    <property type="entry name" value="ACT-like. Chain A, domain 2"/>
    <property type="match status" value="1"/>
</dbReference>
<sequence>MEDIVRFGVSIDSRLLKQFDKYITEKGYENRSEAIRDLIRNNLVEKEWNVGTGETVGTITIIYNHHKRELTETLTSIQHKYHASMVSTLHVHLDSHNCLEVLVVKGKAREIKIIADRLIGTKGVMHGKLTATTLGKELS</sequence>
<dbReference type="NCBIfam" id="NF002169">
    <property type="entry name" value="PRK01002.1"/>
    <property type="match status" value="1"/>
</dbReference>
<feature type="domain" description="Transcription factor NikR nickel binding C-terminal" evidence="9">
    <location>
        <begin position="56"/>
        <end position="131"/>
    </location>
</feature>
<evidence type="ECO:0000256" key="5">
    <source>
        <dbReference type="ARBA" id="ARBA00023125"/>
    </source>
</evidence>
<dbReference type="HAMAP" id="MF_00476">
    <property type="entry name" value="NikR"/>
    <property type="match status" value="1"/>
</dbReference>
<evidence type="ECO:0000256" key="2">
    <source>
        <dbReference type="ARBA" id="ARBA00022596"/>
    </source>
</evidence>
<evidence type="ECO:0000313" key="10">
    <source>
        <dbReference type="EMBL" id="KHE93079.1"/>
    </source>
</evidence>
<dbReference type="InterPro" id="IPR022988">
    <property type="entry name" value="Ni_resp_reg_NikR"/>
</dbReference>
<dbReference type="InterPro" id="IPR010985">
    <property type="entry name" value="Ribbon_hlx_hlx"/>
</dbReference>
<dbReference type="InterPro" id="IPR050192">
    <property type="entry name" value="CopG/NikR_regulator"/>
</dbReference>
<evidence type="ECO:0000256" key="1">
    <source>
        <dbReference type="ARBA" id="ARBA00008478"/>
    </source>
</evidence>
<proteinExistence type="inferred from homology"/>
<dbReference type="GO" id="GO:0003677">
    <property type="term" value="F:DNA binding"/>
    <property type="evidence" value="ECO:0007669"/>
    <property type="project" value="UniProtKB-KW"/>
</dbReference>
<evidence type="ECO:0000256" key="4">
    <source>
        <dbReference type="ARBA" id="ARBA00023015"/>
    </source>
</evidence>
<feature type="binding site" evidence="7">
    <location>
        <position position="92"/>
    </location>
    <ligand>
        <name>Ni(2+)</name>
        <dbReference type="ChEBI" id="CHEBI:49786"/>
    </ligand>
</feature>
<dbReference type="GO" id="GO:0003700">
    <property type="term" value="F:DNA-binding transcription factor activity"/>
    <property type="evidence" value="ECO:0007669"/>
    <property type="project" value="UniProtKB-UniRule"/>
</dbReference>
<dbReference type="Gene3D" id="1.10.1220.10">
    <property type="entry name" value="Met repressor-like"/>
    <property type="match status" value="1"/>
</dbReference>
<dbReference type="Pfam" id="PF01402">
    <property type="entry name" value="RHH_1"/>
    <property type="match status" value="1"/>
</dbReference>
<comment type="function">
    <text evidence="7">Transcriptional regulator.</text>
</comment>
<comment type="cofactor">
    <cofactor evidence="7">
        <name>Ni(2+)</name>
        <dbReference type="ChEBI" id="CHEBI:49786"/>
    </cofactor>
    <text evidence="7">Binds 1 nickel ion per subunit.</text>
</comment>
<dbReference type="GO" id="GO:0010045">
    <property type="term" value="P:response to nickel cation"/>
    <property type="evidence" value="ECO:0007669"/>
    <property type="project" value="InterPro"/>
</dbReference>
<dbReference type="SUPFAM" id="SSF47598">
    <property type="entry name" value="Ribbon-helix-helix"/>
    <property type="match status" value="1"/>
</dbReference>
<protein>
    <recommendedName>
        <fullName evidence="7">Putative nickel-responsive regulator</fullName>
    </recommendedName>
</protein>
<evidence type="ECO:0000259" key="9">
    <source>
        <dbReference type="Pfam" id="PF08753"/>
    </source>
</evidence>
<dbReference type="CDD" id="cd22231">
    <property type="entry name" value="RHH_NikR_HicB-like"/>
    <property type="match status" value="1"/>
</dbReference>
<dbReference type="PANTHER" id="PTHR34719:SF2">
    <property type="entry name" value="NICKEL-RESPONSIVE REGULATOR"/>
    <property type="match status" value="1"/>
</dbReference>
<accession>A0A0B0EKH0</accession>
<dbReference type="PATRIC" id="fig|237368.3.peg.1269"/>
<keyword evidence="6 7" id="KW-0804">Transcription</keyword>
<dbReference type="InterPro" id="IPR013321">
    <property type="entry name" value="Arc_rbn_hlx_hlx"/>
</dbReference>
<dbReference type="Proteomes" id="UP000030652">
    <property type="component" value="Unassembled WGS sequence"/>
</dbReference>
<dbReference type="SUPFAM" id="SSF55021">
    <property type="entry name" value="ACT-like"/>
    <property type="match status" value="1"/>
</dbReference>
<reference evidence="10 11" key="1">
    <citation type="submission" date="2014-10" db="EMBL/GenBank/DDBJ databases">
        <title>Draft genome of anammox bacterium scalindua brodae, obtained using differential coverage binning of sequence data from two enrichment reactors.</title>
        <authorList>
            <person name="Speth D.R."/>
            <person name="Russ L."/>
            <person name="Kartal B."/>
            <person name="Op den Camp H.J."/>
            <person name="Dutilh B.E."/>
            <person name="Jetten M.S."/>
        </authorList>
    </citation>
    <scope>NUCLEOTIDE SEQUENCE [LARGE SCALE GENOMIC DNA]</scope>
    <source>
        <strain evidence="10">RU1</strain>
    </source>
</reference>
<dbReference type="NCBIfam" id="NF001884">
    <property type="entry name" value="PRK00630.1"/>
    <property type="match status" value="1"/>
</dbReference>
<evidence type="ECO:0000259" key="8">
    <source>
        <dbReference type="Pfam" id="PF01402"/>
    </source>
</evidence>
<feature type="binding site" evidence="7">
    <location>
        <position position="98"/>
    </location>
    <ligand>
        <name>Ni(2+)</name>
        <dbReference type="ChEBI" id="CHEBI:49786"/>
    </ligand>
</feature>
<dbReference type="InterPro" id="IPR027271">
    <property type="entry name" value="Acetolactate_synth/TF_NikR_C"/>
</dbReference>
<dbReference type="InterPro" id="IPR014864">
    <property type="entry name" value="TF_NikR_Ni-bd_C"/>
</dbReference>
<dbReference type="PANTHER" id="PTHR34719">
    <property type="entry name" value="NICKEL-RESPONSIVE REGULATOR"/>
    <property type="match status" value="1"/>
</dbReference>
<dbReference type="InterPro" id="IPR002145">
    <property type="entry name" value="CopG"/>
</dbReference>
<dbReference type="Pfam" id="PF08753">
    <property type="entry name" value="NikR_C"/>
    <property type="match status" value="1"/>
</dbReference>
<evidence type="ECO:0000256" key="7">
    <source>
        <dbReference type="HAMAP-Rule" id="MF_00476"/>
    </source>
</evidence>
<comment type="caution">
    <text evidence="10">The sequence shown here is derived from an EMBL/GenBank/DDBJ whole genome shotgun (WGS) entry which is preliminary data.</text>
</comment>
<keyword evidence="4 7" id="KW-0805">Transcription regulation</keyword>
<feature type="binding site" evidence="7">
    <location>
        <position position="79"/>
    </location>
    <ligand>
        <name>Ni(2+)</name>
        <dbReference type="ChEBI" id="CHEBI:49786"/>
    </ligand>
</feature>
<evidence type="ECO:0000256" key="3">
    <source>
        <dbReference type="ARBA" id="ARBA00022723"/>
    </source>
</evidence>
<organism evidence="10 11">
    <name type="scientific">Candidatus Scalindua brodae</name>
    <dbReference type="NCBI Taxonomy" id="237368"/>
    <lineage>
        <taxon>Bacteria</taxon>
        <taxon>Pseudomonadati</taxon>
        <taxon>Planctomycetota</taxon>
        <taxon>Candidatus Brocadiia</taxon>
        <taxon>Candidatus Brocadiales</taxon>
        <taxon>Candidatus Scalinduaceae</taxon>
        <taxon>Candidatus Scalindua</taxon>
    </lineage>
</organism>
<dbReference type="AlphaFoldDB" id="A0A0B0EKH0"/>
<dbReference type="NCBIfam" id="NF003381">
    <property type="entry name" value="PRK04460.1"/>
    <property type="match status" value="1"/>
</dbReference>
<evidence type="ECO:0000256" key="6">
    <source>
        <dbReference type="ARBA" id="ARBA00023163"/>
    </source>
</evidence>
<evidence type="ECO:0000313" key="11">
    <source>
        <dbReference type="Proteomes" id="UP000030652"/>
    </source>
</evidence>
<keyword evidence="2 7" id="KW-0533">Nickel</keyword>
<dbReference type="eggNOG" id="COG0864">
    <property type="taxonomic scope" value="Bacteria"/>
</dbReference>
<feature type="domain" description="Ribbon-helix-helix protein CopG" evidence="8">
    <location>
        <begin position="5"/>
        <end position="44"/>
    </location>
</feature>
<gene>
    <name evidence="10" type="ORF">SCABRO_01156</name>
</gene>
<dbReference type="InterPro" id="IPR045865">
    <property type="entry name" value="ACT-like_dom_sf"/>
</dbReference>
<name>A0A0B0EKH0_9BACT</name>
<feature type="binding site" evidence="7">
    <location>
        <position position="90"/>
    </location>
    <ligand>
        <name>Ni(2+)</name>
        <dbReference type="ChEBI" id="CHEBI:49786"/>
    </ligand>
</feature>